<dbReference type="PATRIC" id="fig|419005.5.peg.606"/>
<evidence type="ECO:0008006" key="3">
    <source>
        <dbReference type="Google" id="ProtNLM"/>
    </source>
</evidence>
<dbReference type="Proteomes" id="UP000070531">
    <property type="component" value="Unassembled WGS sequence"/>
</dbReference>
<dbReference type="Pfam" id="PF16246">
    <property type="entry name" value="DUF4903"/>
    <property type="match status" value="1"/>
</dbReference>
<dbReference type="RefSeq" id="WP_060932669.1">
    <property type="nucleotide sequence ID" value="NZ_KQ960490.1"/>
</dbReference>
<comment type="caution">
    <text evidence="1">The sequence shown here is derived from an EMBL/GenBank/DDBJ whole genome shotgun (WGS) entry which is preliminary data.</text>
</comment>
<evidence type="ECO:0000313" key="2">
    <source>
        <dbReference type="Proteomes" id="UP000070531"/>
    </source>
</evidence>
<proteinExistence type="predicted"/>
<evidence type="ECO:0000313" key="1">
    <source>
        <dbReference type="EMBL" id="KXB79608.1"/>
    </source>
</evidence>
<protein>
    <recommendedName>
        <fullName evidence="3">DUF4903 domain-containing protein</fullName>
    </recommendedName>
</protein>
<dbReference type="AlphaFoldDB" id="A0A134BI59"/>
<sequence length="214" mass="24718">MVISKINKRFLFFIFLLYTITFIGCSSDESLERKHVKEDLLTEAKSFLNGDFVLSTKATMNGIDKTLLPSGCPTKFHFSWDSTDKNILTIKLDKFTVGKMPFVVTFACNTEIMQLNSFEKDEYKGNSWIKFKGENGYVIADDGKSNETAKGSLVKGYYNVETHEINFIVDYNMMNVRSECFLQTIDKNRINNYTAEFKKYEEDLKAYKKDHGLQ</sequence>
<accession>A0A134BI59</accession>
<dbReference type="PROSITE" id="PS51257">
    <property type="entry name" value="PROKAR_LIPOPROTEIN"/>
    <property type="match status" value="1"/>
</dbReference>
<dbReference type="EMBL" id="LSDL01000025">
    <property type="protein sequence ID" value="KXB79608.1"/>
    <property type="molecule type" value="Genomic_DNA"/>
</dbReference>
<dbReference type="InterPro" id="IPR032597">
    <property type="entry name" value="DUF4903"/>
</dbReference>
<name>A0A134BI59_9BACT</name>
<reference evidence="1 2" key="1">
    <citation type="submission" date="2016-01" db="EMBL/GenBank/DDBJ databases">
        <authorList>
            <person name="Oliw E.H."/>
        </authorList>
    </citation>
    <scope>NUCLEOTIDE SEQUENCE [LARGE SCALE GENOMIC DNA]</scope>
    <source>
        <strain evidence="1 2">DNF00307</strain>
    </source>
</reference>
<dbReference type="STRING" id="419005.HMPREF1860_00606"/>
<gene>
    <name evidence="1" type="ORF">HMPREF1860_00606</name>
</gene>
<organism evidence="1">
    <name type="scientific">Prevotella amnii</name>
    <dbReference type="NCBI Taxonomy" id="419005"/>
    <lineage>
        <taxon>Bacteria</taxon>
        <taxon>Pseudomonadati</taxon>
        <taxon>Bacteroidota</taxon>
        <taxon>Bacteroidia</taxon>
        <taxon>Bacteroidales</taxon>
        <taxon>Prevotellaceae</taxon>
        <taxon>Prevotella</taxon>
    </lineage>
</organism>